<dbReference type="Proteomes" id="UP000782901">
    <property type="component" value="Unassembled WGS sequence"/>
</dbReference>
<evidence type="ECO:0000313" key="1">
    <source>
        <dbReference type="EMBL" id="MBS5413845.1"/>
    </source>
</evidence>
<comment type="caution">
    <text evidence="1">The sequence shown here is derived from an EMBL/GenBank/DDBJ whole genome shotgun (WGS) entry which is preliminary data.</text>
</comment>
<gene>
    <name evidence="1" type="ORF">KHY35_24615</name>
</gene>
<dbReference type="EMBL" id="JAGZEE010000138">
    <property type="protein sequence ID" value="MBS5413845.1"/>
    <property type="molecule type" value="Genomic_DNA"/>
</dbReference>
<reference evidence="1" key="1">
    <citation type="submission" date="2021-02" db="EMBL/GenBank/DDBJ databases">
        <title>Infant gut strain persistence is associated with maternal origin, phylogeny, and functional potential including surface adhesion and iron acquisition.</title>
        <authorList>
            <person name="Lou Y.C."/>
        </authorList>
    </citation>
    <scope>NUCLEOTIDE SEQUENCE</scope>
    <source>
        <strain evidence="1">L3_082_243G1_dasL3_082_243G1_maxbin2.maxbin.015s ta_sub</strain>
    </source>
</reference>
<dbReference type="AlphaFoldDB" id="A0A943HVD6"/>
<accession>A0A943HVD6</accession>
<organism evidence="1 2">
    <name type="scientific">Bacteroides thetaiotaomicron</name>
    <dbReference type="NCBI Taxonomy" id="818"/>
    <lineage>
        <taxon>Bacteria</taxon>
        <taxon>Pseudomonadati</taxon>
        <taxon>Bacteroidota</taxon>
        <taxon>Bacteroidia</taxon>
        <taxon>Bacteroidales</taxon>
        <taxon>Bacteroidaceae</taxon>
        <taxon>Bacteroides</taxon>
    </lineage>
</organism>
<evidence type="ECO:0000313" key="2">
    <source>
        <dbReference type="Proteomes" id="UP000782901"/>
    </source>
</evidence>
<sequence>MAKKRGVPAHGRESARFHRARKKRYLVVAGGAVTERQYFKQLESIYDVVIDYQQKNESPEQLADFACKLKKEDERDISTDCYEKIWVVVDVDDFHDHSKAAKTCKDNGIELIISNPCFEVWLLDHMKACPPSYTLTPDVESAAAKAGIVGGNRNKYVNDELIDSEHLDAATRNAARHNTAENSQGRNRLTPFTLDEVKVAAHSQMDSTVSVHAQVSHTPNYSEWFLLPKTVRSCLTNTSRLLPTKSKRFKLALPIFRMIR</sequence>
<dbReference type="Pfam" id="PF13707">
    <property type="entry name" value="RloB"/>
    <property type="match status" value="1"/>
</dbReference>
<name>A0A943HVD6_BACT4</name>
<dbReference type="InterPro" id="IPR025591">
    <property type="entry name" value="RloB"/>
</dbReference>
<protein>
    <submittedName>
        <fullName evidence="1">RloB domain-containing protein</fullName>
    </submittedName>
</protein>
<proteinExistence type="predicted"/>